<feature type="compositionally biased region" description="Polar residues" evidence="1">
    <location>
        <begin position="155"/>
        <end position="170"/>
    </location>
</feature>
<dbReference type="Proteomes" id="UP000694915">
    <property type="component" value="Chromosome 22"/>
</dbReference>
<accession>A0ABM1UE11</accession>
<dbReference type="SUPFAM" id="SSF54695">
    <property type="entry name" value="POZ domain"/>
    <property type="match status" value="1"/>
</dbReference>
<keyword evidence="2" id="KW-1185">Reference proteome</keyword>
<feature type="region of interest" description="Disordered" evidence="1">
    <location>
        <begin position="153"/>
        <end position="208"/>
    </location>
</feature>
<protein>
    <submittedName>
        <fullName evidence="3">BTB/POZ domain-containing protein KCTD14</fullName>
    </submittedName>
</protein>
<evidence type="ECO:0000313" key="3">
    <source>
        <dbReference type="RefSeq" id="XP_026640223.1"/>
    </source>
</evidence>
<organism evidence="2 3">
    <name type="scientific">Microtus ochrogaster</name>
    <name type="common">Prairie vole</name>
    <dbReference type="NCBI Taxonomy" id="79684"/>
    <lineage>
        <taxon>Eukaryota</taxon>
        <taxon>Metazoa</taxon>
        <taxon>Chordata</taxon>
        <taxon>Craniata</taxon>
        <taxon>Vertebrata</taxon>
        <taxon>Euteleostomi</taxon>
        <taxon>Mammalia</taxon>
        <taxon>Eutheria</taxon>
        <taxon>Euarchontoglires</taxon>
        <taxon>Glires</taxon>
        <taxon>Rodentia</taxon>
        <taxon>Myomorpha</taxon>
        <taxon>Muroidea</taxon>
        <taxon>Cricetidae</taxon>
        <taxon>Arvicolinae</taxon>
        <taxon>Microtus</taxon>
    </lineage>
</organism>
<name>A0ABM1UE11_MICOH</name>
<dbReference type="RefSeq" id="XP_026640223.1">
    <property type="nucleotide sequence ID" value="XM_026784422.1"/>
</dbReference>
<dbReference type="Gene3D" id="3.30.710.10">
    <property type="entry name" value="Potassium Channel Kv1.1, Chain A"/>
    <property type="match status" value="1"/>
</dbReference>
<dbReference type="InterPro" id="IPR011333">
    <property type="entry name" value="SKP1/BTB/POZ_sf"/>
</dbReference>
<sequence>MPLEASGLKAAEPGLGILPQARGKEDPVTDKGMQHFEFFCDQSTNQEEITRTRFQIMPQPLPCYTGREQNTEADRDCQNTETQWQSQRMSLPANQLKELSQESLPSNQLKERSQESGILGFDPDIVVELNVGGQFYTTTMGTLMKHPGSKFSEILSRSDTPQGLTSSSAPPASGFDSVPPSGRSRTSVSAGAKAAGWPGSRASGSGLSILEPQCLVGSRRSLG</sequence>
<reference evidence="3" key="1">
    <citation type="submission" date="2025-08" db="UniProtKB">
        <authorList>
            <consortium name="RefSeq"/>
        </authorList>
    </citation>
    <scope>IDENTIFICATION</scope>
</reference>
<proteinExistence type="predicted"/>
<feature type="region of interest" description="Disordered" evidence="1">
    <location>
        <begin position="1"/>
        <end position="28"/>
    </location>
</feature>
<gene>
    <name evidence="3" type="primary">Kctd14</name>
</gene>
<evidence type="ECO:0000313" key="2">
    <source>
        <dbReference type="Proteomes" id="UP000694915"/>
    </source>
</evidence>
<evidence type="ECO:0000256" key="1">
    <source>
        <dbReference type="SAM" id="MobiDB-lite"/>
    </source>
</evidence>
<dbReference type="GeneID" id="113457338"/>